<accession>A0A0X3PRJ8</accession>
<protein>
    <submittedName>
        <fullName evidence="1">Uncharacterized protein</fullName>
    </submittedName>
</protein>
<proteinExistence type="predicted"/>
<gene>
    <name evidence="1" type="ORF">TR87310</name>
</gene>
<name>A0A0X3PRJ8_SCHSO</name>
<sequence>ASPPVILCRCRSSIYSNKNRRTSIYRLPKTNKLRMGSKGHEQATYYQDQLNERRINPNQTARIFLSTFICKYNLADFGLAVGCLFVNFATQMELLYFGKLTDQCALILV</sequence>
<dbReference type="EMBL" id="GEEE01005858">
    <property type="protein sequence ID" value="JAP57367.1"/>
    <property type="molecule type" value="Transcribed_RNA"/>
</dbReference>
<reference evidence="1" key="1">
    <citation type="submission" date="2016-01" db="EMBL/GenBank/DDBJ databases">
        <title>Reference transcriptome for the parasite Schistocephalus solidus: insights into the molecular evolution of parasitism.</title>
        <authorList>
            <person name="Hebert F.O."/>
            <person name="Grambauer S."/>
            <person name="Barber I."/>
            <person name="Landry C.R."/>
            <person name="Aubin-Horth N."/>
        </authorList>
    </citation>
    <scope>NUCLEOTIDE SEQUENCE</scope>
</reference>
<organism evidence="1">
    <name type="scientific">Schistocephalus solidus</name>
    <name type="common">Tapeworm</name>
    <dbReference type="NCBI Taxonomy" id="70667"/>
    <lineage>
        <taxon>Eukaryota</taxon>
        <taxon>Metazoa</taxon>
        <taxon>Spiralia</taxon>
        <taxon>Lophotrochozoa</taxon>
        <taxon>Platyhelminthes</taxon>
        <taxon>Cestoda</taxon>
        <taxon>Eucestoda</taxon>
        <taxon>Diphyllobothriidea</taxon>
        <taxon>Diphyllobothriidae</taxon>
        <taxon>Schistocephalus</taxon>
    </lineage>
</organism>
<feature type="non-terminal residue" evidence="1">
    <location>
        <position position="1"/>
    </location>
</feature>
<dbReference type="EMBL" id="GEEE01008654">
    <property type="protein sequence ID" value="JAP54571.1"/>
    <property type="molecule type" value="Transcribed_RNA"/>
</dbReference>
<dbReference type="AlphaFoldDB" id="A0A0X3PRJ8"/>
<evidence type="ECO:0000313" key="1">
    <source>
        <dbReference type="EMBL" id="JAP54571.1"/>
    </source>
</evidence>